<accession>A0A2M9CYS4</accession>
<organism evidence="2 3">
    <name type="scientific">Sediminihabitans luteus</name>
    <dbReference type="NCBI Taxonomy" id="1138585"/>
    <lineage>
        <taxon>Bacteria</taxon>
        <taxon>Bacillati</taxon>
        <taxon>Actinomycetota</taxon>
        <taxon>Actinomycetes</taxon>
        <taxon>Micrococcales</taxon>
        <taxon>Cellulomonadaceae</taxon>
        <taxon>Sediminihabitans</taxon>
    </lineage>
</organism>
<evidence type="ECO:0000313" key="3">
    <source>
        <dbReference type="Proteomes" id="UP000231693"/>
    </source>
</evidence>
<dbReference type="Pfam" id="PF13349">
    <property type="entry name" value="DUF4097"/>
    <property type="match status" value="1"/>
</dbReference>
<dbReference type="OrthoDB" id="3252095at2"/>
<sequence length="283" mass="29063">MPVFATPEPIVAVVDLAGGTLTVVASDRTDTEVTVTPSDPTRPGDVRAANEAVVELHDDTLTVRINRSWRTYSPFGSNRSADVTIALPSGSRLEGGSLGPLLATGRLGACTFTSRAGDVRVDEAHALDLRASAGAVVVGRATGPTSVVASAGQVRLREVTGDAVVKNTVGSTEVGESTGTLRVNGAHGAVTVTRSLGETTVRTAHSAIRVEEAAGGTLRLENSSGSIDVGIPEGTAAWVDATSDKGVVRNLLTEVPTPDAADRTVEVCARSGWGDVVVRRPHA</sequence>
<dbReference type="RefSeq" id="WP_100421536.1">
    <property type="nucleotide sequence ID" value="NZ_BOOX01000016.1"/>
</dbReference>
<dbReference type="InterPro" id="IPR025164">
    <property type="entry name" value="Toastrack_DUF4097"/>
</dbReference>
<evidence type="ECO:0000313" key="2">
    <source>
        <dbReference type="EMBL" id="PJJ77092.1"/>
    </source>
</evidence>
<comment type="caution">
    <text evidence="2">The sequence shown here is derived from an EMBL/GenBank/DDBJ whole genome shotgun (WGS) entry which is preliminary data.</text>
</comment>
<evidence type="ECO:0000259" key="1">
    <source>
        <dbReference type="Pfam" id="PF13349"/>
    </source>
</evidence>
<proteinExistence type="predicted"/>
<name>A0A2M9CYS4_9CELL</name>
<reference evidence="2 3" key="1">
    <citation type="submission" date="2017-11" db="EMBL/GenBank/DDBJ databases">
        <title>Genomic Encyclopedia of Archaeal and Bacterial Type Strains, Phase II (KMG-II): From Individual Species to Whole Genera.</title>
        <authorList>
            <person name="Goeker M."/>
        </authorList>
    </citation>
    <scope>NUCLEOTIDE SEQUENCE [LARGE SCALE GENOMIC DNA]</scope>
    <source>
        <strain evidence="2 3">DSM 25478</strain>
    </source>
</reference>
<dbReference type="EMBL" id="PGFE01000001">
    <property type="protein sequence ID" value="PJJ77092.1"/>
    <property type="molecule type" value="Genomic_DNA"/>
</dbReference>
<keyword evidence="3" id="KW-1185">Reference proteome</keyword>
<gene>
    <name evidence="2" type="ORF">CLV28_0305</name>
</gene>
<dbReference type="Proteomes" id="UP000231693">
    <property type="component" value="Unassembled WGS sequence"/>
</dbReference>
<protein>
    <submittedName>
        <fullName evidence="2">Putative adhesin</fullName>
    </submittedName>
</protein>
<feature type="domain" description="DUF4097" evidence="1">
    <location>
        <begin position="18"/>
        <end position="248"/>
    </location>
</feature>
<dbReference type="AlphaFoldDB" id="A0A2M9CYS4"/>